<accession>A0AA40G301</accession>
<organism evidence="1 2">
    <name type="scientific">Melipona bicolor</name>
    <dbReference type="NCBI Taxonomy" id="60889"/>
    <lineage>
        <taxon>Eukaryota</taxon>
        <taxon>Metazoa</taxon>
        <taxon>Ecdysozoa</taxon>
        <taxon>Arthropoda</taxon>
        <taxon>Hexapoda</taxon>
        <taxon>Insecta</taxon>
        <taxon>Pterygota</taxon>
        <taxon>Neoptera</taxon>
        <taxon>Endopterygota</taxon>
        <taxon>Hymenoptera</taxon>
        <taxon>Apocrita</taxon>
        <taxon>Aculeata</taxon>
        <taxon>Apoidea</taxon>
        <taxon>Anthophila</taxon>
        <taxon>Apidae</taxon>
        <taxon>Melipona</taxon>
    </lineage>
</organism>
<evidence type="ECO:0000313" key="1">
    <source>
        <dbReference type="EMBL" id="KAK1130038.1"/>
    </source>
</evidence>
<dbReference type="AlphaFoldDB" id="A0AA40G301"/>
<protein>
    <submittedName>
        <fullName evidence="1">Uncharacterized protein</fullName>
    </submittedName>
</protein>
<gene>
    <name evidence="1" type="ORF">K0M31_019722</name>
</gene>
<evidence type="ECO:0000313" key="2">
    <source>
        <dbReference type="Proteomes" id="UP001177670"/>
    </source>
</evidence>
<dbReference type="EMBL" id="JAHYIQ010000008">
    <property type="protein sequence ID" value="KAK1130038.1"/>
    <property type="molecule type" value="Genomic_DNA"/>
</dbReference>
<keyword evidence="2" id="KW-1185">Reference proteome</keyword>
<sequence>MSGAMRDNPNIPTTWTQVTVYQQGHEAIVKKPLMGLTTNTTRQHPLSDPLREKDIVRVRV</sequence>
<reference evidence="1" key="1">
    <citation type="submission" date="2021-10" db="EMBL/GenBank/DDBJ databases">
        <title>Melipona bicolor Genome sequencing and assembly.</title>
        <authorList>
            <person name="Araujo N.S."/>
            <person name="Arias M.C."/>
        </authorList>
    </citation>
    <scope>NUCLEOTIDE SEQUENCE</scope>
    <source>
        <strain evidence="1">USP_2M_L1-L4_2017</strain>
        <tissue evidence="1">Whole body</tissue>
    </source>
</reference>
<dbReference type="Proteomes" id="UP001177670">
    <property type="component" value="Unassembled WGS sequence"/>
</dbReference>
<comment type="caution">
    <text evidence="1">The sequence shown here is derived from an EMBL/GenBank/DDBJ whole genome shotgun (WGS) entry which is preliminary data.</text>
</comment>
<proteinExistence type="predicted"/>
<name>A0AA40G301_9HYME</name>